<name>A0A199VCQ4_ANACO</name>
<dbReference type="EMBL" id="LSRQ01002247">
    <property type="protein sequence ID" value="OAY74874.1"/>
    <property type="molecule type" value="Genomic_DNA"/>
</dbReference>
<evidence type="ECO:0000256" key="1">
    <source>
        <dbReference type="SAM" id="MobiDB-lite"/>
    </source>
</evidence>
<evidence type="ECO:0008006" key="4">
    <source>
        <dbReference type="Google" id="ProtNLM"/>
    </source>
</evidence>
<dbReference type="Gene3D" id="3.40.50.620">
    <property type="entry name" value="HUPs"/>
    <property type="match status" value="1"/>
</dbReference>
<accession>A0A199VCQ4</accession>
<evidence type="ECO:0000313" key="3">
    <source>
        <dbReference type="Proteomes" id="UP000092600"/>
    </source>
</evidence>
<dbReference type="PANTHER" id="PTHR47382:SF3">
    <property type="entry name" value="ADENINE NUCLEOTIDE ALPHA HYDROLASES-LIKE SUPERFAMILY PROTEIN"/>
    <property type="match status" value="1"/>
</dbReference>
<sequence length="205" mass="22912">MWEIEEVGDEAAVAGPPRHPTSNSAKAAGVGSDDDDVYVAIGKSASSMDALSWALKNVATPTSFVYLVHVFPVVHHIPTPLGMMPKSQLSHEQVESYMNQERAKRREMLQKFLNLCHTSKVICGSSSFSKVIPLRLWFISYIVYDVQAQVDIFLIESDQIVNAIIELIPVLRIQMLVVGTAKSNLKYAMCFGTLVFMILKEQYKF</sequence>
<reference evidence="2 3" key="1">
    <citation type="journal article" date="2016" name="DNA Res.">
        <title>The draft genome of MD-2 pineapple using hybrid error correction of long reads.</title>
        <authorList>
            <person name="Redwan R.M."/>
            <person name="Saidin A."/>
            <person name="Kumar S.V."/>
        </authorList>
    </citation>
    <scope>NUCLEOTIDE SEQUENCE [LARGE SCALE GENOMIC DNA]</scope>
    <source>
        <strain evidence="3">cv. MD2</strain>
        <tissue evidence="2">Leaf</tissue>
    </source>
</reference>
<dbReference type="AlphaFoldDB" id="A0A199VCQ4"/>
<dbReference type="SUPFAM" id="SSF52402">
    <property type="entry name" value="Adenine nucleotide alpha hydrolases-like"/>
    <property type="match status" value="1"/>
</dbReference>
<protein>
    <recommendedName>
        <fullName evidence="4">UspA domain-containing protein</fullName>
    </recommendedName>
</protein>
<dbReference type="Proteomes" id="UP000092600">
    <property type="component" value="Unassembled WGS sequence"/>
</dbReference>
<dbReference type="PANTHER" id="PTHR47382">
    <property type="entry name" value="U-BOX DOMAIN-CONTAINING PROTEIN 52-LIKE"/>
    <property type="match status" value="1"/>
</dbReference>
<dbReference type="STRING" id="4615.A0A199VCQ4"/>
<comment type="caution">
    <text evidence="2">The sequence shown here is derived from an EMBL/GenBank/DDBJ whole genome shotgun (WGS) entry which is preliminary data.</text>
</comment>
<feature type="region of interest" description="Disordered" evidence="1">
    <location>
        <begin position="1"/>
        <end position="32"/>
    </location>
</feature>
<dbReference type="InterPro" id="IPR014729">
    <property type="entry name" value="Rossmann-like_a/b/a_fold"/>
</dbReference>
<organism evidence="2 3">
    <name type="scientific">Ananas comosus</name>
    <name type="common">Pineapple</name>
    <name type="synonym">Ananas ananas</name>
    <dbReference type="NCBI Taxonomy" id="4615"/>
    <lineage>
        <taxon>Eukaryota</taxon>
        <taxon>Viridiplantae</taxon>
        <taxon>Streptophyta</taxon>
        <taxon>Embryophyta</taxon>
        <taxon>Tracheophyta</taxon>
        <taxon>Spermatophyta</taxon>
        <taxon>Magnoliopsida</taxon>
        <taxon>Liliopsida</taxon>
        <taxon>Poales</taxon>
        <taxon>Bromeliaceae</taxon>
        <taxon>Bromelioideae</taxon>
        <taxon>Ananas</taxon>
    </lineage>
</organism>
<proteinExistence type="predicted"/>
<gene>
    <name evidence="2" type="ORF">ACMD2_20387</name>
</gene>
<evidence type="ECO:0000313" key="2">
    <source>
        <dbReference type="EMBL" id="OAY74874.1"/>
    </source>
</evidence>